<feature type="region of interest" description="Disordered" evidence="6">
    <location>
        <begin position="111"/>
        <end position="146"/>
    </location>
</feature>
<dbReference type="GO" id="GO:0046540">
    <property type="term" value="C:U4/U6 x U5 tri-snRNP complex"/>
    <property type="evidence" value="ECO:0007669"/>
    <property type="project" value="InterPro"/>
</dbReference>
<evidence type="ECO:0000256" key="1">
    <source>
        <dbReference type="ARBA" id="ARBA00004123"/>
    </source>
</evidence>
<evidence type="ECO:0000256" key="4">
    <source>
        <dbReference type="ARBA" id="ARBA00023187"/>
    </source>
</evidence>
<evidence type="ECO:0000256" key="3">
    <source>
        <dbReference type="ARBA" id="ARBA00022664"/>
    </source>
</evidence>
<comment type="caution">
    <text evidence="7">The sequence shown here is derived from an EMBL/GenBank/DDBJ whole genome shotgun (WGS) entry which is preliminary data.</text>
</comment>
<dbReference type="Pfam" id="PF03343">
    <property type="entry name" value="SART-1"/>
    <property type="match status" value="1"/>
</dbReference>
<sequence>MDAASIEEINKLRKSMGMKPLPVPGQDNSQQAAAAEPEEDQGSTLETREAAAYDNYKKVQEAEQAKRKREEKAAAIRKAREKAQRNAQLEGKGLAELDDAADLDAKSWLKNQKKRQKEIAKQRKEEEARAAAEAEAARKRQYTGQDLSSIQVGHDLSSFLDTEDQVLTLKDTDVLAEDEEGDVLENVNLREREKLQEKLELKKKKPVYDPNQYWEDDGEERGILAHYDEDGGKKKKKVFKLDVKGESADIADILDAPVAQRRGAQNVDIDMLDDDAPRTQSDYLDISEIKVKKPKKKKSRATRQRPSDDDDALFPGEPSADQGMDVDTPPVIYTKKRKTVDEDFVDDDDLQASLALQRKDVLKKRKKMRPEDIAKQMREEAASEEPETRSGGIVLDEITGFVDTLQKSNPEEDRKRTSKPKQEEATTAMDDSDDEDEKMEDSPEVKKEESPDNAHELPTLGVEEEETVEQGMGATLKLLRDRGLLKESHGSELNDQFRQKEKFLAELHRRMLIFDEEARIARERDRASGRLDRMSAREREQWQQQQNVARERHQAQIMQQLYSTEYRPTIELKYIDEHGRKLDQKEAFKHLSHQFHGKGSGKGKTDKYLKKVEEEKRREAMSMLDASQNVGMSSAHAQQQKKKREAGVRLA</sequence>
<dbReference type="Pfam" id="PF19252">
    <property type="entry name" value="HIND"/>
    <property type="match status" value="1"/>
</dbReference>
<gene>
    <name evidence="7" type="ORF">DL546_005071</name>
</gene>
<feature type="compositionally biased region" description="Basic and acidic residues" evidence="6">
    <location>
        <begin position="409"/>
        <end position="424"/>
    </location>
</feature>
<dbReference type="Proteomes" id="UP000275385">
    <property type="component" value="Unassembled WGS sequence"/>
</dbReference>
<dbReference type="AlphaFoldDB" id="A0A420Y7U7"/>
<feature type="region of interest" description="Disordered" evidence="6">
    <location>
        <begin position="612"/>
        <end position="651"/>
    </location>
</feature>
<dbReference type="STRING" id="177199.A0A420Y7U7"/>
<keyword evidence="8" id="KW-1185">Reference proteome</keyword>
<dbReference type="InterPro" id="IPR045347">
    <property type="entry name" value="HIND"/>
</dbReference>
<feature type="compositionally biased region" description="Basic and acidic residues" evidence="6">
    <location>
        <begin position="369"/>
        <end position="381"/>
    </location>
</feature>
<dbReference type="OrthoDB" id="5583at2759"/>
<name>A0A420Y7U7_9PEZI</name>
<feature type="compositionally biased region" description="Polar residues" evidence="6">
    <location>
        <begin position="625"/>
        <end position="638"/>
    </location>
</feature>
<feature type="region of interest" description="Disordered" evidence="6">
    <location>
        <begin position="262"/>
        <end position="332"/>
    </location>
</feature>
<feature type="region of interest" description="Disordered" evidence="6">
    <location>
        <begin position="1"/>
        <end position="97"/>
    </location>
</feature>
<comment type="similarity">
    <text evidence="2">Belongs to the SNU66/SART1 family.</text>
</comment>
<evidence type="ECO:0000256" key="6">
    <source>
        <dbReference type="SAM" id="MobiDB-lite"/>
    </source>
</evidence>
<feature type="compositionally biased region" description="Basic residues" evidence="6">
    <location>
        <begin position="292"/>
        <end position="303"/>
    </location>
</feature>
<proteinExistence type="inferred from homology"/>
<evidence type="ECO:0000256" key="5">
    <source>
        <dbReference type="ARBA" id="ARBA00023242"/>
    </source>
</evidence>
<keyword evidence="4" id="KW-0508">mRNA splicing</keyword>
<feature type="compositionally biased region" description="Basic and acidic residues" evidence="6">
    <location>
        <begin position="46"/>
        <end position="74"/>
    </location>
</feature>
<feature type="compositionally biased region" description="Acidic residues" evidence="6">
    <location>
        <begin position="430"/>
        <end position="439"/>
    </location>
</feature>
<keyword evidence="5" id="KW-0539">Nucleus</keyword>
<reference evidence="7 8" key="1">
    <citation type="submission" date="2018-08" db="EMBL/GenBank/DDBJ databases">
        <title>Draft genome of the lignicolous fungus Coniochaeta pulveracea.</title>
        <authorList>
            <person name="Borstlap C.J."/>
            <person name="De Witt R.N."/>
            <person name="Botha A."/>
            <person name="Volschenk H."/>
        </authorList>
    </citation>
    <scope>NUCLEOTIDE SEQUENCE [LARGE SCALE GENOMIC DNA]</scope>
    <source>
        <strain evidence="7 8">CAB683</strain>
    </source>
</reference>
<keyword evidence="3" id="KW-0507">mRNA processing</keyword>
<accession>A0A420Y7U7</accession>
<dbReference type="GO" id="GO:0000481">
    <property type="term" value="P:maturation of 5S rRNA"/>
    <property type="evidence" value="ECO:0007669"/>
    <property type="project" value="TreeGrafter"/>
</dbReference>
<protein>
    <submittedName>
        <fullName evidence="7">Uncharacterized protein</fullName>
    </submittedName>
</protein>
<dbReference type="PANTHER" id="PTHR14152:SF5">
    <property type="entry name" value="U4_U6.U5 TRI-SNRNP-ASSOCIATED PROTEIN 1"/>
    <property type="match status" value="1"/>
</dbReference>
<organism evidence="7 8">
    <name type="scientific">Coniochaeta pulveracea</name>
    <dbReference type="NCBI Taxonomy" id="177199"/>
    <lineage>
        <taxon>Eukaryota</taxon>
        <taxon>Fungi</taxon>
        <taxon>Dikarya</taxon>
        <taxon>Ascomycota</taxon>
        <taxon>Pezizomycotina</taxon>
        <taxon>Sordariomycetes</taxon>
        <taxon>Sordariomycetidae</taxon>
        <taxon>Coniochaetales</taxon>
        <taxon>Coniochaetaceae</taxon>
        <taxon>Coniochaeta</taxon>
    </lineage>
</organism>
<dbReference type="PANTHER" id="PTHR14152">
    <property type="entry name" value="SQUAMOUS CELL CARCINOMA ANTIGEN RECOGNISED BY CYTOTOXIC T LYMPHOCYTES"/>
    <property type="match status" value="1"/>
</dbReference>
<evidence type="ECO:0000256" key="2">
    <source>
        <dbReference type="ARBA" id="ARBA00006076"/>
    </source>
</evidence>
<dbReference type="InterPro" id="IPR005011">
    <property type="entry name" value="SNU66/SART1"/>
</dbReference>
<dbReference type="EMBL" id="QVQW01000036">
    <property type="protein sequence ID" value="RKU43974.1"/>
    <property type="molecule type" value="Genomic_DNA"/>
</dbReference>
<feature type="compositionally biased region" description="Basic and acidic residues" evidence="6">
    <location>
        <begin position="440"/>
        <end position="455"/>
    </location>
</feature>
<evidence type="ECO:0000313" key="7">
    <source>
        <dbReference type="EMBL" id="RKU43974.1"/>
    </source>
</evidence>
<comment type="subcellular location">
    <subcellularLocation>
        <location evidence="1">Nucleus</location>
    </subcellularLocation>
</comment>
<feature type="compositionally biased region" description="Basic and acidic residues" evidence="6">
    <location>
        <begin position="117"/>
        <end position="138"/>
    </location>
</feature>
<dbReference type="GO" id="GO:0045292">
    <property type="term" value="P:mRNA cis splicing, via spliceosome"/>
    <property type="evidence" value="ECO:0007669"/>
    <property type="project" value="TreeGrafter"/>
</dbReference>
<feature type="region of interest" description="Disordered" evidence="6">
    <location>
        <begin position="348"/>
        <end position="468"/>
    </location>
</feature>
<evidence type="ECO:0000313" key="8">
    <source>
        <dbReference type="Proteomes" id="UP000275385"/>
    </source>
</evidence>